<comment type="pathway">
    <text evidence="16">Nucleotide-sugar biosynthesis; ADP-L-glycero-beta-D-manno-heptose biosynthesis; ADP-L-glycero-beta-D-manno-heptose from D-glycero-beta-D-manno-heptose 7-phosphate: step 3/4.</text>
</comment>
<dbReference type="GO" id="GO:0033785">
    <property type="term" value="F:heptose 7-phosphate kinase activity"/>
    <property type="evidence" value="ECO:0007669"/>
    <property type="project" value="UniProtKB-UniRule"/>
</dbReference>
<dbReference type="Gene3D" id="3.40.50.620">
    <property type="entry name" value="HUPs"/>
    <property type="match status" value="1"/>
</dbReference>
<dbReference type="OrthoDB" id="9802794at2"/>
<keyword evidence="5 16" id="KW-0808">Transferase</keyword>
<evidence type="ECO:0000313" key="19">
    <source>
        <dbReference type="EMBL" id="SFC32187.1"/>
    </source>
</evidence>
<dbReference type="InterPro" id="IPR011913">
    <property type="entry name" value="RfaE_dom_I"/>
</dbReference>
<evidence type="ECO:0000256" key="2">
    <source>
        <dbReference type="ARBA" id="ARBA00003753"/>
    </source>
</evidence>
<comment type="similarity">
    <text evidence="14 16">In the N-terminal section; belongs to the carbohydrate kinase PfkB family.</text>
</comment>
<comment type="catalytic activity">
    <reaction evidence="12 16">
        <text>D-glycero-beta-D-manno-heptose 1-phosphate + ATP + H(+) = ADP-D-glycero-beta-D-manno-heptose + diphosphate</text>
        <dbReference type="Rhea" id="RHEA:27465"/>
        <dbReference type="ChEBI" id="CHEBI:15378"/>
        <dbReference type="ChEBI" id="CHEBI:30616"/>
        <dbReference type="ChEBI" id="CHEBI:33019"/>
        <dbReference type="ChEBI" id="CHEBI:59967"/>
        <dbReference type="ChEBI" id="CHEBI:61593"/>
        <dbReference type="EC" id="2.7.7.70"/>
    </reaction>
</comment>
<proteinExistence type="inferred from homology"/>
<accession>A0A1I1I7C9</accession>
<evidence type="ECO:0000256" key="5">
    <source>
        <dbReference type="ARBA" id="ARBA00022679"/>
    </source>
</evidence>
<keyword evidence="11 16" id="KW-0119">Carbohydrate metabolism</keyword>
<dbReference type="InterPro" id="IPR023030">
    <property type="entry name" value="Bifunc_HldE"/>
</dbReference>
<dbReference type="Proteomes" id="UP000199058">
    <property type="component" value="Unassembled WGS sequence"/>
</dbReference>
<dbReference type="Pfam" id="PF01467">
    <property type="entry name" value="CTP_transf_like"/>
    <property type="match status" value="1"/>
</dbReference>
<feature type="region of interest" description="Cytidylyltransferase" evidence="16">
    <location>
        <begin position="342"/>
        <end position="473"/>
    </location>
</feature>
<dbReference type="RefSeq" id="WP_091963532.1">
    <property type="nucleotide sequence ID" value="NZ_FOLH01000004.1"/>
</dbReference>
<dbReference type="Gene3D" id="3.40.1190.20">
    <property type="match status" value="1"/>
</dbReference>
<evidence type="ECO:0000259" key="18">
    <source>
        <dbReference type="Pfam" id="PF01467"/>
    </source>
</evidence>
<feature type="region of interest" description="Ribokinase" evidence="16">
    <location>
        <begin position="1"/>
        <end position="316"/>
    </location>
</feature>
<sequence length="473" mass="50940">MKINLAAFEQARVLVAGDVMLDRYWQGATARISPEAPVPVVQVQQTDDRPGGAANVALNLASLGAMASLTGIVGQDDNARLLEERLQQSGVETRFHASDQHPTITKLRVMSRNQQLIRLDFEQPLSTETGFTQAFAACLNQVDLVILSDYAKGTLTDIQPLIQQARQAGKKVLIDPKGKDFSRYRQATLLTPNLSELEAVVGPCDDQQQLEHKAEALRQELELEALLVTLSEKGMLLFREGEAPLHLPTRAQEIFDVTGAGDTVIAVLGLALASGHAYPEAMMLANLAAGLVVAKPGTATVSVAEIYTALHNDKLIEYGVLSAPTLVEAVRAAQARGEKVVMTNGCFDLLHAGHVAYLEEARLLGDRLIVAVNSDASVSRLKGPSRPINPLERRMRVLAGLQAVDWVVAFEEDTPAELISQVLPDLLVKGGDYQPENIAGAEAVLQAGGEVKVLEFVDGVSTTAMVRSILDKN</sequence>
<evidence type="ECO:0000313" key="20">
    <source>
        <dbReference type="Proteomes" id="UP000199058"/>
    </source>
</evidence>
<feature type="binding site" evidence="16">
    <location>
        <begin position="193"/>
        <end position="196"/>
    </location>
    <ligand>
        <name>ATP</name>
        <dbReference type="ChEBI" id="CHEBI:30616"/>
    </ligand>
</feature>
<dbReference type="SUPFAM" id="SSF52374">
    <property type="entry name" value="Nucleotidylyl transferase"/>
    <property type="match status" value="1"/>
</dbReference>
<evidence type="ECO:0000256" key="3">
    <source>
        <dbReference type="ARBA" id="ARBA00004713"/>
    </source>
</evidence>
<name>A0A1I1I7C9_9GAMM</name>
<dbReference type="PANTHER" id="PTHR46969">
    <property type="entry name" value="BIFUNCTIONAL PROTEIN HLDE"/>
    <property type="match status" value="1"/>
</dbReference>
<dbReference type="InterPro" id="IPR014729">
    <property type="entry name" value="Rossmann-like_a/b/a_fold"/>
</dbReference>
<comment type="pathway">
    <text evidence="3">Bacterial outer membrane biogenesis; LPS core biosynthesis.</text>
</comment>
<comment type="catalytic activity">
    <reaction evidence="13 16">
        <text>D-glycero-beta-D-manno-heptose 7-phosphate + ATP = D-glycero-beta-D-manno-heptose 1,7-bisphosphate + ADP + H(+)</text>
        <dbReference type="Rhea" id="RHEA:27473"/>
        <dbReference type="ChEBI" id="CHEBI:15378"/>
        <dbReference type="ChEBI" id="CHEBI:30616"/>
        <dbReference type="ChEBI" id="CHEBI:60204"/>
        <dbReference type="ChEBI" id="CHEBI:60208"/>
        <dbReference type="ChEBI" id="CHEBI:456216"/>
        <dbReference type="EC" id="2.7.1.167"/>
    </reaction>
</comment>
<dbReference type="HAMAP" id="MF_01603">
    <property type="entry name" value="HldE"/>
    <property type="match status" value="1"/>
</dbReference>
<dbReference type="STRING" id="1122252.SAMN05660443_2253"/>
<dbReference type="PANTHER" id="PTHR46969:SF1">
    <property type="entry name" value="BIFUNCTIONAL PROTEIN HLDE"/>
    <property type="match status" value="1"/>
</dbReference>
<keyword evidence="6 16" id="KW-0548">Nucleotidyltransferase</keyword>
<evidence type="ECO:0000256" key="1">
    <source>
        <dbReference type="ARBA" id="ARBA00002319"/>
    </source>
</evidence>
<dbReference type="Pfam" id="PF00294">
    <property type="entry name" value="PfkB"/>
    <property type="match status" value="1"/>
</dbReference>
<protein>
    <recommendedName>
        <fullName evidence="16">Bifunctional protein HldE</fullName>
    </recommendedName>
    <domain>
        <recommendedName>
            <fullName evidence="16">D-beta-D-heptose 7-phosphate kinase</fullName>
            <ecNumber evidence="16">2.7.1.167</ecNumber>
        </recommendedName>
        <alternativeName>
            <fullName evidence="16">D-beta-D-heptose 7-phosphotransferase</fullName>
        </alternativeName>
        <alternativeName>
            <fullName evidence="16">D-glycero-beta-D-manno-heptose-7-phosphate kinase</fullName>
        </alternativeName>
    </domain>
    <domain>
        <recommendedName>
            <fullName evidence="16">D-beta-D-heptose 1-phosphate adenylyltransferase</fullName>
            <ecNumber evidence="16">2.7.7.70</ecNumber>
        </recommendedName>
        <alternativeName>
            <fullName evidence="16">D-glycero-beta-D-manno-heptose 1-phosphate adenylyltransferase</fullName>
        </alternativeName>
    </domain>
</protein>
<feature type="domain" description="Cytidyltransferase-like" evidence="18">
    <location>
        <begin position="342"/>
        <end position="433"/>
    </location>
</feature>
<keyword evidence="9 16" id="KW-0067">ATP-binding</keyword>
<dbReference type="UniPathway" id="UPA00958"/>
<dbReference type="GO" id="GO:0005524">
    <property type="term" value="F:ATP binding"/>
    <property type="evidence" value="ECO:0007669"/>
    <property type="project" value="UniProtKB-UniRule"/>
</dbReference>
<evidence type="ECO:0000256" key="4">
    <source>
        <dbReference type="ARBA" id="ARBA00011738"/>
    </source>
</evidence>
<evidence type="ECO:0000256" key="12">
    <source>
        <dbReference type="ARBA" id="ARBA00047428"/>
    </source>
</evidence>
<dbReference type="InterPro" id="IPR004821">
    <property type="entry name" value="Cyt_trans-like"/>
</dbReference>
<dbReference type="GO" id="GO:0016773">
    <property type="term" value="F:phosphotransferase activity, alcohol group as acceptor"/>
    <property type="evidence" value="ECO:0007669"/>
    <property type="project" value="InterPro"/>
</dbReference>
<comment type="function">
    <text evidence="2 16">Catalyzes the ADP transfer from ATP to D-glycero-beta-D-manno-heptose 1-phosphate, yielding ADP-D-glycero-beta-D-manno-heptose.</text>
</comment>
<dbReference type="NCBIfam" id="TIGR02199">
    <property type="entry name" value="rfaE_dom_II"/>
    <property type="match status" value="1"/>
</dbReference>
<dbReference type="GO" id="GO:0005829">
    <property type="term" value="C:cytosol"/>
    <property type="evidence" value="ECO:0007669"/>
    <property type="project" value="TreeGrafter"/>
</dbReference>
<dbReference type="InterPro" id="IPR011611">
    <property type="entry name" value="PfkB_dom"/>
</dbReference>
<dbReference type="CDD" id="cd01172">
    <property type="entry name" value="RfaE_like"/>
    <property type="match status" value="1"/>
</dbReference>
<gene>
    <name evidence="16" type="primary">hldE</name>
    <name evidence="19" type="ORF">SAMN05660443_2253</name>
</gene>
<evidence type="ECO:0000259" key="17">
    <source>
        <dbReference type="Pfam" id="PF00294"/>
    </source>
</evidence>
<keyword evidence="10 16" id="KW-0511">Multifunctional enzyme</keyword>
<keyword evidence="20" id="KW-1185">Reference proteome</keyword>
<evidence type="ECO:0000256" key="9">
    <source>
        <dbReference type="ARBA" id="ARBA00022840"/>
    </source>
</evidence>
<dbReference type="NCBIfam" id="TIGR02198">
    <property type="entry name" value="rfaE_dom_I"/>
    <property type="match status" value="1"/>
</dbReference>
<dbReference type="EC" id="2.7.7.70" evidence="16"/>
<dbReference type="InterPro" id="IPR029056">
    <property type="entry name" value="Ribokinase-like"/>
</dbReference>
<evidence type="ECO:0000256" key="14">
    <source>
        <dbReference type="ARBA" id="ARBA00060955"/>
    </source>
</evidence>
<dbReference type="EC" id="2.7.1.167" evidence="16"/>
<dbReference type="NCBIfam" id="TIGR00125">
    <property type="entry name" value="cyt_tran_rel"/>
    <property type="match status" value="1"/>
</dbReference>
<dbReference type="FunFam" id="3.40.1190.20:FF:000002">
    <property type="entry name" value="Bifunctional protein HldE"/>
    <property type="match status" value="1"/>
</dbReference>
<comment type="similarity">
    <text evidence="15 16">In the C-terminal section; belongs to the cytidylyltransferase family.</text>
</comment>
<evidence type="ECO:0000256" key="8">
    <source>
        <dbReference type="ARBA" id="ARBA00022777"/>
    </source>
</evidence>
<evidence type="ECO:0000256" key="7">
    <source>
        <dbReference type="ARBA" id="ARBA00022741"/>
    </source>
</evidence>
<dbReference type="NCBIfam" id="NF008454">
    <property type="entry name" value="PRK11316.1"/>
    <property type="match status" value="1"/>
</dbReference>
<dbReference type="InterPro" id="IPR002173">
    <property type="entry name" value="Carboh/pur_kinase_PfkB_CS"/>
</dbReference>
<feature type="active site" evidence="16">
    <location>
        <position position="262"/>
    </location>
</feature>
<evidence type="ECO:0000256" key="11">
    <source>
        <dbReference type="ARBA" id="ARBA00023277"/>
    </source>
</evidence>
<keyword evidence="8 16" id="KW-0418">Kinase</keyword>
<comment type="pathway">
    <text evidence="16">Nucleotide-sugar biosynthesis; ADP-L-glycero-beta-D-manno-heptose biosynthesis; ADP-L-glycero-beta-D-manno-heptose from D-glycero-beta-D-manno-heptose 7-phosphate: step 1/4.</text>
</comment>
<dbReference type="EMBL" id="FOLH01000004">
    <property type="protein sequence ID" value="SFC32187.1"/>
    <property type="molecule type" value="Genomic_DNA"/>
</dbReference>
<evidence type="ECO:0000256" key="16">
    <source>
        <dbReference type="HAMAP-Rule" id="MF_01603"/>
    </source>
</evidence>
<comment type="subunit">
    <text evidence="4 16">Homodimer.</text>
</comment>
<evidence type="ECO:0000256" key="15">
    <source>
        <dbReference type="ARBA" id="ARBA00061122"/>
    </source>
</evidence>
<dbReference type="InterPro" id="IPR011914">
    <property type="entry name" value="RfaE_dom_II"/>
</dbReference>
<evidence type="ECO:0000256" key="6">
    <source>
        <dbReference type="ARBA" id="ARBA00022695"/>
    </source>
</evidence>
<evidence type="ECO:0000256" key="10">
    <source>
        <dbReference type="ARBA" id="ARBA00023268"/>
    </source>
</evidence>
<reference evidence="19 20" key="1">
    <citation type="submission" date="2016-10" db="EMBL/GenBank/DDBJ databases">
        <authorList>
            <person name="de Groot N.N."/>
        </authorList>
    </citation>
    <scope>NUCLEOTIDE SEQUENCE [LARGE SCALE GENOMIC DNA]</scope>
    <source>
        <strain evidence="19 20">DSM 18438</strain>
    </source>
</reference>
<keyword evidence="7 16" id="KW-0547">Nucleotide-binding</keyword>
<dbReference type="GO" id="GO:0033786">
    <property type="term" value="F:heptose-1-phosphate adenylyltransferase activity"/>
    <property type="evidence" value="ECO:0007669"/>
    <property type="project" value="UniProtKB-UniRule"/>
</dbReference>
<dbReference type="GO" id="GO:0097171">
    <property type="term" value="P:ADP-L-glycero-beta-D-manno-heptose biosynthetic process"/>
    <property type="evidence" value="ECO:0007669"/>
    <property type="project" value="UniProtKB-UniPathway"/>
</dbReference>
<evidence type="ECO:0000256" key="13">
    <source>
        <dbReference type="ARBA" id="ARBA00052873"/>
    </source>
</evidence>
<dbReference type="SUPFAM" id="SSF53613">
    <property type="entry name" value="Ribokinase-like"/>
    <property type="match status" value="1"/>
</dbReference>
<dbReference type="UniPathway" id="UPA00356">
    <property type="reaction ID" value="UER00437"/>
</dbReference>
<dbReference type="GO" id="GO:0009244">
    <property type="term" value="P:lipopolysaccharide core region biosynthetic process"/>
    <property type="evidence" value="ECO:0007669"/>
    <property type="project" value="UniProtKB-UniPathway"/>
</dbReference>
<dbReference type="FunFam" id="3.40.50.620:FF:000028">
    <property type="entry name" value="Bifunctional protein HldE"/>
    <property type="match status" value="1"/>
</dbReference>
<feature type="domain" description="Carbohydrate kinase PfkB" evidence="17">
    <location>
        <begin position="12"/>
        <end position="300"/>
    </location>
</feature>
<organism evidence="19 20">
    <name type="scientific">Marinospirillum celere</name>
    <dbReference type="NCBI Taxonomy" id="1122252"/>
    <lineage>
        <taxon>Bacteria</taxon>
        <taxon>Pseudomonadati</taxon>
        <taxon>Pseudomonadota</taxon>
        <taxon>Gammaproteobacteria</taxon>
        <taxon>Oceanospirillales</taxon>
        <taxon>Oceanospirillaceae</taxon>
        <taxon>Marinospirillum</taxon>
    </lineage>
</organism>
<dbReference type="PROSITE" id="PS00583">
    <property type="entry name" value="PFKB_KINASES_1"/>
    <property type="match status" value="1"/>
</dbReference>
<dbReference type="AlphaFoldDB" id="A0A1I1I7C9"/>
<comment type="function">
    <text evidence="1 16">Catalyzes the phosphorylation of D-glycero-D-manno-heptose 7-phosphate at the C-1 position to selectively form D-glycero-beta-D-manno-heptose-1,7-bisphosphate.</text>
</comment>